<feature type="compositionally biased region" description="Pro residues" evidence="4">
    <location>
        <begin position="252"/>
        <end position="276"/>
    </location>
</feature>
<evidence type="ECO:0000313" key="6">
    <source>
        <dbReference type="EMBL" id="SPF54483.1"/>
    </source>
</evidence>
<protein>
    <submittedName>
        <fullName evidence="6">Ankyrin repeat-containing domain-containing protein</fullName>
    </submittedName>
</protein>
<evidence type="ECO:0000256" key="3">
    <source>
        <dbReference type="PROSITE-ProRule" id="PRU00023"/>
    </source>
</evidence>
<dbReference type="SMART" id="SM00248">
    <property type="entry name" value="ANK"/>
    <property type="match status" value="4"/>
</dbReference>
<dbReference type="Pfam" id="PF00023">
    <property type="entry name" value="Ank"/>
    <property type="match status" value="1"/>
</dbReference>
<accession>A0A2U3LRE9</accession>
<evidence type="ECO:0000256" key="4">
    <source>
        <dbReference type="SAM" id="MobiDB-lite"/>
    </source>
</evidence>
<proteinExistence type="predicted"/>
<evidence type="ECO:0000256" key="2">
    <source>
        <dbReference type="ARBA" id="ARBA00023043"/>
    </source>
</evidence>
<keyword evidence="1" id="KW-0677">Repeat</keyword>
<dbReference type="EMBL" id="OMOF01000733">
    <property type="protein sequence ID" value="SPF54483.1"/>
    <property type="molecule type" value="Genomic_DNA"/>
</dbReference>
<sequence>MNDQEGLDQAAIDALLADASNSLPGLTSTVAEGTDPEAPEIPVQIVPTLPEKQELPTALPPKTNYTFSLKALKQQITKKQALVVLIIFLLVIASSGFIGYKKGPRHLQNQPPLEIIIQQGITFEEKNFVLYASRGDEDLVNAFLDSGMSADVLRSTDGWTPLMAASFYKKAAVVKLLLARHAAVNLQDKYGKTALMDATAMGAADIVNMLLESGANPNLQDGNGRTALMEAYSKGQARIAQMLKNAGADPNIKPPTPPPPPPRPSPIKPPELPPPAAATSSIGEETRLGVGKAGFVHIGMPLEEIQKKYPTVTMNQKYINGAKKTIATVYVNGPNNPSLELELSNSNLKLVSTISTSNAQFSTDREISIKSTVGDIRNQYTISDVKVIDNALYLYIRSLKMMFELDITKDEIISDWLTSENASSIPDDVKIKRIVIY</sequence>
<dbReference type="OrthoDB" id="5622506at2"/>
<keyword evidence="5" id="KW-1133">Transmembrane helix</keyword>
<gene>
    <name evidence="6" type="ORF">SBF1_7590004</name>
</gene>
<name>A0A2U3LRE9_9FIRM</name>
<feature type="transmembrane region" description="Helical" evidence="5">
    <location>
        <begin position="81"/>
        <end position="100"/>
    </location>
</feature>
<dbReference type="SUPFAM" id="SSF48403">
    <property type="entry name" value="Ankyrin repeat"/>
    <property type="match status" value="1"/>
</dbReference>
<dbReference type="Pfam" id="PF12796">
    <property type="entry name" value="Ank_2"/>
    <property type="match status" value="1"/>
</dbReference>
<dbReference type="PROSITE" id="PS50297">
    <property type="entry name" value="ANK_REP_REGION"/>
    <property type="match status" value="3"/>
</dbReference>
<evidence type="ECO:0000313" key="7">
    <source>
        <dbReference type="Proteomes" id="UP000238916"/>
    </source>
</evidence>
<dbReference type="PANTHER" id="PTHR24198:SF165">
    <property type="entry name" value="ANKYRIN REPEAT-CONTAINING PROTEIN-RELATED"/>
    <property type="match status" value="1"/>
</dbReference>
<keyword evidence="2 3" id="KW-0040">ANK repeat</keyword>
<evidence type="ECO:0000256" key="1">
    <source>
        <dbReference type="ARBA" id="ARBA00022737"/>
    </source>
</evidence>
<dbReference type="PROSITE" id="PS50088">
    <property type="entry name" value="ANK_REPEAT"/>
    <property type="match status" value="3"/>
</dbReference>
<feature type="region of interest" description="Disordered" evidence="4">
    <location>
        <begin position="247"/>
        <end position="280"/>
    </location>
</feature>
<dbReference type="PANTHER" id="PTHR24198">
    <property type="entry name" value="ANKYRIN REPEAT AND PROTEIN KINASE DOMAIN-CONTAINING PROTEIN"/>
    <property type="match status" value="1"/>
</dbReference>
<feature type="repeat" description="ANK" evidence="3">
    <location>
        <begin position="157"/>
        <end position="189"/>
    </location>
</feature>
<dbReference type="AlphaFoldDB" id="A0A2U3LRE9"/>
<dbReference type="Proteomes" id="UP000238916">
    <property type="component" value="Unassembled WGS sequence"/>
</dbReference>
<feature type="repeat" description="ANK" evidence="3">
    <location>
        <begin position="223"/>
        <end position="255"/>
    </location>
</feature>
<organism evidence="6 7">
    <name type="scientific">Candidatus Desulfosporosinus infrequens</name>
    <dbReference type="NCBI Taxonomy" id="2043169"/>
    <lineage>
        <taxon>Bacteria</taxon>
        <taxon>Bacillati</taxon>
        <taxon>Bacillota</taxon>
        <taxon>Clostridia</taxon>
        <taxon>Eubacteriales</taxon>
        <taxon>Desulfitobacteriaceae</taxon>
        <taxon>Desulfosporosinus</taxon>
    </lineage>
</organism>
<feature type="repeat" description="ANK" evidence="3">
    <location>
        <begin position="190"/>
        <end position="222"/>
    </location>
</feature>
<evidence type="ECO:0000256" key="5">
    <source>
        <dbReference type="SAM" id="Phobius"/>
    </source>
</evidence>
<dbReference type="InterPro" id="IPR002110">
    <property type="entry name" value="Ankyrin_rpt"/>
</dbReference>
<keyword evidence="5" id="KW-0812">Transmembrane</keyword>
<dbReference type="InterPro" id="IPR036770">
    <property type="entry name" value="Ankyrin_rpt-contain_sf"/>
</dbReference>
<dbReference type="Gene3D" id="1.25.40.20">
    <property type="entry name" value="Ankyrin repeat-containing domain"/>
    <property type="match status" value="1"/>
</dbReference>
<reference evidence="7" key="1">
    <citation type="submission" date="2018-02" db="EMBL/GenBank/DDBJ databases">
        <authorList>
            <person name="Hausmann B."/>
        </authorList>
    </citation>
    <scope>NUCLEOTIDE SEQUENCE [LARGE SCALE GENOMIC DNA]</scope>
    <source>
        <strain evidence="7">Peat soil MAG SbF1</strain>
    </source>
</reference>
<keyword evidence="5" id="KW-0472">Membrane</keyword>